<evidence type="ECO:0008006" key="3">
    <source>
        <dbReference type="Google" id="ProtNLM"/>
    </source>
</evidence>
<comment type="caution">
    <text evidence="1">The sequence shown here is derived from an EMBL/GenBank/DDBJ whole genome shotgun (WGS) entry which is preliminary data.</text>
</comment>
<dbReference type="RefSeq" id="WP_012294606.1">
    <property type="nucleotide sequence ID" value="NZ_JANTOO010000010.1"/>
</dbReference>
<sequence length="203" mass="21088">MDNCRYNSRLSTFRACDNSGPFMATETNCINPSSPTDNTIIAFSTGNSTSHIQALVGLASSIGFGTANTVSIINNVINLNGNTSEAFTVPSDGNITAISASFSPLGSLPLVEGSVTIRAQIFHAPVGSNMFTGTSAFVDLTPPITLPVVTFGQIAFASSNISPLSISVGDCLLMVFYISSIMVNFPVNLIGTASAGIHIVTKK</sequence>
<reference evidence="1 2" key="1">
    <citation type="submission" date="2022-08" db="EMBL/GenBank/DDBJ databases">
        <title>Lysinibacillus sequencing.</title>
        <authorList>
            <person name="Dunlap C."/>
        </authorList>
    </citation>
    <scope>NUCLEOTIDE SEQUENCE [LARGE SCALE GENOMIC DNA]</scope>
    <source>
        <strain evidence="1 2">PB211</strain>
    </source>
</reference>
<dbReference type="EMBL" id="JANTOO010000010">
    <property type="protein sequence ID" value="MCS1396108.1"/>
    <property type="molecule type" value="Genomic_DNA"/>
</dbReference>
<gene>
    <name evidence="1" type="ORF">NXZ79_08665</name>
</gene>
<accession>A0ABT2DMJ8</accession>
<organism evidence="1 2">
    <name type="scientific">Lysinibacillus pinottii</name>
    <dbReference type="NCBI Taxonomy" id="2973932"/>
    <lineage>
        <taxon>Bacteria</taxon>
        <taxon>Bacillati</taxon>
        <taxon>Bacillota</taxon>
        <taxon>Bacilli</taxon>
        <taxon>Bacillales</taxon>
        <taxon>Bacillaceae</taxon>
        <taxon>Lysinibacillus</taxon>
    </lineage>
</organism>
<evidence type="ECO:0000313" key="2">
    <source>
        <dbReference type="Proteomes" id="UP001525021"/>
    </source>
</evidence>
<evidence type="ECO:0000313" key="1">
    <source>
        <dbReference type="EMBL" id="MCS1396108.1"/>
    </source>
</evidence>
<protein>
    <recommendedName>
        <fullName evidence="3">BclB domain-containing protein</fullName>
    </recommendedName>
</protein>
<name>A0ABT2DMJ8_9BACI</name>
<proteinExistence type="predicted"/>
<keyword evidence="2" id="KW-1185">Reference proteome</keyword>
<dbReference type="Proteomes" id="UP001525021">
    <property type="component" value="Unassembled WGS sequence"/>
</dbReference>